<sequence>MAPVACLIRDLNPASVTSALKVRLVCAFAVPVAGNIRETKTYKCVFHGSEGDRIHGIIQNTLIPTFKPLLEEGCLYGIKNFIVTQNANKYKTTENKYRIIFLKRTRVCKLFDDAFPRCVYTFKSFEVIKSMENIYDAGLFDVVGVVKEMGQPENRVSSNEKQSKLIELMLEDIEGNGLPCTLWEEYVDQFLKYCGKTCGAPKIMILQMAKLNMYRGEIKVVNTYYV</sequence>
<protein>
    <recommendedName>
        <fullName evidence="1">Replication protein A 70 kDa DNA-binding subunit B/D first OB fold domain-containing protein</fullName>
    </recommendedName>
</protein>
<name>A0AAD4NXV8_PERFH</name>
<dbReference type="SUPFAM" id="SSF50249">
    <property type="entry name" value="Nucleic acid-binding proteins"/>
    <property type="match status" value="2"/>
</dbReference>
<dbReference type="CDD" id="cd04480">
    <property type="entry name" value="RPA1_DBD_A_like"/>
    <property type="match status" value="1"/>
</dbReference>
<gene>
    <name evidence="2" type="ORF">C2S53_004412</name>
</gene>
<comment type="caution">
    <text evidence="2">The sequence shown here is derived from an EMBL/GenBank/DDBJ whole genome shotgun (WGS) entry which is preliminary data.</text>
</comment>
<reference evidence="2 3" key="1">
    <citation type="journal article" date="2021" name="Nat. Commun.">
        <title>Incipient diploidization of the medicinal plant Perilla within 10,000 years.</title>
        <authorList>
            <person name="Zhang Y."/>
            <person name="Shen Q."/>
            <person name="Leng L."/>
            <person name="Zhang D."/>
            <person name="Chen S."/>
            <person name="Shi Y."/>
            <person name="Ning Z."/>
            <person name="Chen S."/>
        </authorList>
    </citation>
    <scope>NUCLEOTIDE SEQUENCE [LARGE SCALE GENOMIC DNA]</scope>
    <source>
        <strain evidence="3">cv. PC099</strain>
    </source>
</reference>
<organism evidence="2 3">
    <name type="scientific">Perilla frutescens var. hirtella</name>
    <name type="common">Perilla citriodora</name>
    <name type="synonym">Perilla setoyensis</name>
    <dbReference type="NCBI Taxonomy" id="608512"/>
    <lineage>
        <taxon>Eukaryota</taxon>
        <taxon>Viridiplantae</taxon>
        <taxon>Streptophyta</taxon>
        <taxon>Embryophyta</taxon>
        <taxon>Tracheophyta</taxon>
        <taxon>Spermatophyta</taxon>
        <taxon>Magnoliopsida</taxon>
        <taxon>eudicotyledons</taxon>
        <taxon>Gunneridae</taxon>
        <taxon>Pentapetalae</taxon>
        <taxon>asterids</taxon>
        <taxon>lamiids</taxon>
        <taxon>Lamiales</taxon>
        <taxon>Lamiaceae</taxon>
        <taxon>Nepetoideae</taxon>
        <taxon>Elsholtzieae</taxon>
        <taxon>Perilla</taxon>
    </lineage>
</organism>
<evidence type="ECO:0000313" key="2">
    <source>
        <dbReference type="EMBL" id="KAH6756151.1"/>
    </source>
</evidence>
<dbReference type="PANTHER" id="PTHR47165">
    <property type="entry name" value="OS03G0429900 PROTEIN"/>
    <property type="match status" value="1"/>
</dbReference>
<proteinExistence type="predicted"/>
<dbReference type="PANTHER" id="PTHR47165:SF4">
    <property type="entry name" value="OS03G0429900 PROTEIN"/>
    <property type="match status" value="1"/>
</dbReference>
<dbReference type="EMBL" id="SDAM02029567">
    <property type="protein sequence ID" value="KAH6756151.1"/>
    <property type="molecule type" value="Genomic_DNA"/>
</dbReference>
<dbReference type="InterPro" id="IPR003871">
    <property type="entry name" value="RFA1B/D_OB_1st"/>
</dbReference>
<dbReference type="Pfam" id="PF02721">
    <property type="entry name" value="DUF223"/>
    <property type="match status" value="1"/>
</dbReference>
<feature type="domain" description="Replication protein A 70 kDa DNA-binding subunit B/D first OB fold" evidence="1">
    <location>
        <begin position="8"/>
        <end position="109"/>
    </location>
</feature>
<evidence type="ECO:0000259" key="1">
    <source>
        <dbReference type="Pfam" id="PF02721"/>
    </source>
</evidence>
<dbReference type="CDD" id="cd04481">
    <property type="entry name" value="RPA1_DBD_B_like"/>
    <property type="match status" value="1"/>
</dbReference>
<accession>A0AAD4NXV8</accession>
<keyword evidence="3" id="KW-1185">Reference proteome</keyword>
<dbReference type="Proteomes" id="UP001190926">
    <property type="component" value="Unassembled WGS sequence"/>
</dbReference>
<dbReference type="InterPro" id="IPR012340">
    <property type="entry name" value="NA-bd_OB-fold"/>
</dbReference>
<dbReference type="AlphaFoldDB" id="A0AAD4NXV8"/>
<dbReference type="Gene3D" id="2.40.50.140">
    <property type="entry name" value="Nucleic acid-binding proteins"/>
    <property type="match status" value="2"/>
</dbReference>
<evidence type="ECO:0000313" key="3">
    <source>
        <dbReference type="Proteomes" id="UP001190926"/>
    </source>
</evidence>